<evidence type="ECO:0000313" key="4">
    <source>
        <dbReference type="EMBL" id="MCQ4841487.1"/>
    </source>
</evidence>
<keyword evidence="2" id="KW-0012">Acyltransferase</keyword>
<organism evidence="4 5">
    <name type="scientific">Neglectibacter timonensis</name>
    <dbReference type="NCBI Taxonomy" id="1776382"/>
    <lineage>
        <taxon>Bacteria</taxon>
        <taxon>Bacillati</taxon>
        <taxon>Bacillota</taxon>
        <taxon>Clostridia</taxon>
        <taxon>Eubacteriales</taxon>
        <taxon>Oscillospiraceae</taxon>
        <taxon>Neglectibacter</taxon>
    </lineage>
</organism>
<dbReference type="GeneID" id="90531377"/>
<sequence length="145" mass="16226">MTVREIAVGDLEGLLRLYTELHENPMPAQGETLSALWHGILEDKNHHIVVAEKKGEIVSSCVVLVVPNLTHGQRPYALIENVVTAKAFRGRGLASACLDYAKQLALQHNCYKMMLLTGSRQESTLAFYRKAGYNSRDKTAFVQWL</sequence>
<dbReference type="InterPro" id="IPR000182">
    <property type="entry name" value="GNAT_dom"/>
</dbReference>
<proteinExistence type="predicted"/>
<dbReference type="InterPro" id="IPR016181">
    <property type="entry name" value="Acyl_CoA_acyltransferase"/>
</dbReference>
<evidence type="ECO:0000313" key="5">
    <source>
        <dbReference type="Proteomes" id="UP001524473"/>
    </source>
</evidence>
<name>A0ABT1S3G9_9FIRM</name>
<evidence type="ECO:0000256" key="2">
    <source>
        <dbReference type="ARBA" id="ARBA00023315"/>
    </source>
</evidence>
<dbReference type="PROSITE" id="PS51186">
    <property type="entry name" value="GNAT"/>
    <property type="match status" value="1"/>
</dbReference>
<keyword evidence="1" id="KW-0808">Transferase</keyword>
<gene>
    <name evidence="4" type="ORF">NE695_16380</name>
</gene>
<protein>
    <submittedName>
        <fullName evidence="4">GNAT family N-acetyltransferase</fullName>
    </submittedName>
</protein>
<comment type="caution">
    <text evidence="4">The sequence shown here is derived from an EMBL/GenBank/DDBJ whole genome shotgun (WGS) entry which is preliminary data.</text>
</comment>
<dbReference type="PANTHER" id="PTHR43877">
    <property type="entry name" value="AMINOALKYLPHOSPHONATE N-ACETYLTRANSFERASE-RELATED-RELATED"/>
    <property type="match status" value="1"/>
</dbReference>
<evidence type="ECO:0000256" key="1">
    <source>
        <dbReference type="ARBA" id="ARBA00022679"/>
    </source>
</evidence>
<dbReference type="Pfam" id="PF00583">
    <property type="entry name" value="Acetyltransf_1"/>
    <property type="match status" value="1"/>
</dbReference>
<keyword evidence="5" id="KW-1185">Reference proteome</keyword>
<feature type="domain" description="N-acetyltransferase" evidence="3">
    <location>
        <begin position="1"/>
        <end position="145"/>
    </location>
</feature>
<dbReference type="Proteomes" id="UP001524473">
    <property type="component" value="Unassembled WGS sequence"/>
</dbReference>
<dbReference type="SUPFAM" id="SSF55729">
    <property type="entry name" value="Acyl-CoA N-acyltransferases (Nat)"/>
    <property type="match status" value="1"/>
</dbReference>
<dbReference type="CDD" id="cd04301">
    <property type="entry name" value="NAT_SF"/>
    <property type="match status" value="1"/>
</dbReference>
<dbReference type="RefSeq" id="WP_066861117.1">
    <property type="nucleotide sequence ID" value="NZ_CABKVV010000011.1"/>
</dbReference>
<evidence type="ECO:0000259" key="3">
    <source>
        <dbReference type="PROSITE" id="PS51186"/>
    </source>
</evidence>
<dbReference type="Gene3D" id="3.40.630.30">
    <property type="match status" value="1"/>
</dbReference>
<dbReference type="InterPro" id="IPR050832">
    <property type="entry name" value="Bact_Acetyltransf"/>
</dbReference>
<dbReference type="PANTHER" id="PTHR43877:SF2">
    <property type="entry name" value="AMINOALKYLPHOSPHONATE N-ACETYLTRANSFERASE-RELATED"/>
    <property type="match status" value="1"/>
</dbReference>
<dbReference type="EMBL" id="JANFZH010000052">
    <property type="protein sequence ID" value="MCQ4841487.1"/>
    <property type="molecule type" value="Genomic_DNA"/>
</dbReference>
<accession>A0ABT1S3G9</accession>
<reference evidence="4 5" key="1">
    <citation type="submission" date="2022-06" db="EMBL/GenBank/DDBJ databases">
        <title>Isolation of gut microbiota from human fecal samples.</title>
        <authorList>
            <person name="Pamer E.G."/>
            <person name="Barat B."/>
            <person name="Waligurski E."/>
            <person name="Medina S."/>
            <person name="Paddock L."/>
            <person name="Mostad J."/>
        </authorList>
    </citation>
    <scope>NUCLEOTIDE SEQUENCE [LARGE SCALE GENOMIC DNA]</scope>
    <source>
        <strain evidence="4 5">DFI.9.73</strain>
    </source>
</reference>